<feature type="domain" description="Carbohydrate kinase PfkB" evidence="3">
    <location>
        <begin position="6"/>
        <end position="291"/>
    </location>
</feature>
<dbReference type="Gene3D" id="3.40.1190.20">
    <property type="match status" value="1"/>
</dbReference>
<dbReference type="InterPro" id="IPR002173">
    <property type="entry name" value="Carboh/pur_kinase_PfkB_CS"/>
</dbReference>
<evidence type="ECO:0000256" key="1">
    <source>
        <dbReference type="ARBA" id="ARBA00022679"/>
    </source>
</evidence>
<dbReference type="PROSITE" id="PS00584">
    <property type="entry name" value="PFKB_KINASES_2"/>
    <property type="match status" value="1"/>
</dbReference>
<protein>
    <submittedName>
        <fullName evidence="4">Uncharacterized sugar kinase ydjH</fullName>
        <ecNumber evidence="4">2.7.1.-</ecNumber>
    </submittedName>
</protein>
<dbReference type="InterPro" id="IPR029056">
    <property type="entry name" value="Ribokinase-like"/>
</dbReference>
<dbReference type="PANTHER" id="PTHR10584:SF157">
    <property type="entry name" value="SULFOFRUCTOSE KINASE"/>
    <property type="match status" value="1"/>
</dbReference>
<evidence type="ECO:0000259" key="3">
    <source>
        <dbReference type="Pfam" id="PF00294"/>
    </source>
</evidence>
<dbReference type="Pfam" id="PF00294">
    <property type="entry name" value="PfkB"/>
    <property type="match status" value="1"/>
</dbReference>
<keyword evidence="1 4" id="KW-0808">Transferase</keyword>
<accession>A0A1C6J3B4</accession>
<dbReference type="InterPro" id="IPR011611">
    <property type="entry name" value="PfkB_dom"/>
</dbReference>
<dbReference type="GO" id="GO:0005829">
    <property type="term" value="C:cytosol"/>
    <property type="evidence" value="ECO:0007669"/>
    <property type="project" value="TreeGrafter"/>
</dbReference>
<dbReference type="PANTHER" id="PTHR10584">
    <property type="entry name" value="SUGAR KINASE"/>
    <property type="match status" value="1"/>
</dbReference>
<organism evidence="4">
    <name type="scientific">uncultured Anaerotruncus sp</name>
    <dbReference type="NCBI Taxonomy" id="905011"/>
    <lineage>
        <taxon>Bacteria</taxon>
        <taxon>Bacillati</taxon>
        <taxon>Bacillota</taxon>
        <taxon>Clostridia</taxon>
        <taxon>Eubacteriales</taxon>
        <taxon>Oscillospiraceae</taxon>
        <taxon>Anaerotruncus</taxon>
        <taxon>environmental samples</taxon>
    </lineage>
</organism>
<proteinExistence type="predicted"/>
<evidence type="ECO:0000256" key="2">
    <source>
        <dbReference type="ARBA" id="ARBA00022777"/>
    </source>
</evidence>
<reference evidence="4" key="1">
    <citation type="submission" date="2015-09" db="EMBL/GenBank/DDBJ databases">
        <authorList>
            <consortium name="Pathogen Informatics"/>
        </authorList>
    </citation>
    <scope>NUCLEOTIDE SEQUENCE</scope>
    <source>
        <strain evidence="4">2789STDY5834896</strain>
    </source>
</reference>
<sequence>MVSSGYVVCIGRSIRDDYYRIDTLPVLGGKVNASYLEWRPGGGMANTASVVAALGSRCYMLGGMGQDDYTQPLIQSVAKYGVCTDYLDIYPGRPNVVHQILLYGEERIILLQKMPYRLMVRDTPAKRALLQGASFVYSDMLSYKFLPNDHQLLTQLAAGGTRIFVDAEPTSATDKSDDDFYLQLASVISFNQGAVDYYFGDRGQQGVLDLIGDSDKIALLTRGKDGVLVCTRNGCTAVPGYPVKAVDTTGAGDTFSGAFMHALLQQQDPVRAARFACAASAVCVSSVGGRSGAVSRRQVTELMDRYKNIV</sequence>
<dbReference type="EC" id="2.7.1.-" evidence="4"/>
<dbReference type="AlphaFoldDB" id="A0A1C6J3B4"/>
<dbReference type="SUPFAM" id="SSF53613">
    <property type="entry name" value="Ribokinase-like"/>
    <property type="match status" value="1"/>
</dbReference>
<dbReference type="EMBL" id="FMHG01000001">
    <property type="protein sequence ID" value="SCJ76603.1"/>
    <property type="molecule type" value="Genomic_DNA"/>
</dbReference>
<keyword evidence="2 4" id="KW-0418">Kinase</keyword>
<gene>
    <name evidence="4" type="primary">ydjH_5</name>
    <name evidence="4" type="ORF">SAMEA3545359_01887</name>
</gene>
<name>A0A1C6J3B4_9FIRM</name>
<dbReference type="GO" id="GO:0016301">
    <property type="term" value="F:kinase activity"/>
    <property type="evidence" value="ECO:0007669"/>
    <property type="project" value="UniProtKB-KW"/>
</dbReference>
<evidence type="ECO:0000313" key="4">
    <source>
        <dbReference type="EMBL" id="SCJ76603.1"/>
    </source>
</evidence>